<reference evidence="2 3" key="1">
    <citation type="submission" date="2013-02" db="EMBL/GenBank/DDBJ databases">
        <title>Draft Genome Sequence of Streptomyces aurantiacus, Which Produces Setomimycin.</title>
        <authorList>
            <person name="Gruening B.A."/>
            <person name="Praeg A."/>
            <person name="Erxleben A."/>
            <person name="Guenther S."/>
            <person name="Mueller M."/>
        </authorList>
    </citation>
    <scope>NUCLEOTIDE SEQUENCE [LARGE SCALE GENOMIC DNA]</scope>
    <source>
        <strain evidence="2 3">JA 4570</strain>
    </source>
</reference>
<sequence>MAAPSPSGVVGDAVIVGPMVAARGPGGRRTAGGSRGYRPGAGRPPRYYRGSSAGTVRTTDAAARTGA</sequence>
<keyword evidence="3" id="KW-1185">Reference proteome</keyword>
<accession>S3ZFN2</accession>
<dbReference type="EMBL" id="AOPZ01000270">
    <property type="protein sequence ID" value="EPH41968.1"/>
    <property type="molecule type" value="Genomic_DNA"/>
</dbReference>
<evidence type="ECO:0000313" key="3">
    <source>
        <dbReference type="Proteomes" id="UP000014629"/>
    </source>
</evidence>
<feature type="compositionally biased region" description="Gly residues" evidence="1">
    <location>
        <begin position="24"/>
        <end position="35"/>
    </location>
</feature>
<gene>
    <name evidence="2" type="ORF">STRAU_4965</name>
</gene>
<evidence type="ECO:0000256" key="1">
    <source>
        <dbReference type="SAM" id="MobiDB-lite"/>
    </source>
</evidence>
<name>S3ZFN2_9ACTN</name>
<protein>
    <submittedName>
        <fullName evidence="2">Uncharacterized protein</fullName>
    </submittedName>
</protein>
<dbReference type="Proteomes" id="UP000014629">
    <property type="component" value="Unassembled WGS sequence"/>
</dbReference>
<feature type="region of interest" description="Disordered" evidence="1">
    <location>
        <begin position="20"/>
        <end position="67"/>
    </location>
</feature>
<proteinExistence type="predicted"/>
<feature type="compositionally biased region" description="Low complexity" evidence="1">
    <location>
        <begin position="36"/>
        <end position="51"/>
    </location>
</feature>
<dbReference type="AlphaFoldDB" id="S3ZFN2"/>
<evidence type="ECO:0000313" key="2">
    <source>
        <dbReference type="EMBL" id="EPH41968.1"/>
    </source>
</evidence>
<organism evidence="2 3">
    <name type="scientific">Streptomyces aurantiacus JA 4570</name>
    <dbReference type="NCBI Taxonomy" id="1286094"/>
    <lineage>
        <taxon>Bacteria</taxon>
        <taxon>Bacillati</taxon>
        <taxon>Actinomycetota</taxon>
        <taxon>Actinomycetes</taxon>
        <taxon>Kitasatosporales</taxon>
        <taxon>Streptomycetaceae</taxon>
        <taxon>Streptomyces</taxon>
        <taxon>Streptomyces aurantiacus group</taxon>
    </lineage>
</organism>
<comment type="caution">
    <text evidence="2">The sequence shown here is derived from an EMBL/GenBank/DDBJ whole genome shotgun (WGS) entry which is preliminary data.</text>
</comment>